<feature type="domain" description="N-acetyltransferase" evidence="1">
    <location>
        <begin position="127"/>
        <end position="266"/>
    </location>
</feature>
<dbReference type="AlphaFoldDB" id="A0AAE4CPB5"/>
<evidence type="ECO:0000259" key="1">
    <source>
        <dbReference type="PROSITE" id="PS51186"/>
    </source>
</evidence>
<dbReference type="SUPFAM" id="SSF55729">
    <property type="entry name" value="Acyl-CoA N-acyltransferases (Nat)"/>
    <property type="match status" value="1"/>
</dbReference>
<comment type="caution">
    <text evidence="2">The sequence shown here is derived from an EMBL/GenBank/DDBJ whole genome shotgun (WGS) entry which is preliminary data.</text>
</comment>
<evidence type="ECO:0000313" key="3">
    <source>
        <dbReference type="Proteomes" id="UP001183629"/>
    </source>
</evidence>
<dbReference type="GO" id="GO:0016747">
    <property type="term" value="F:acyltransferase activity, transferring groups other than amino-acyl groups"/>
    <property type="evidence" value="ECO:0007669"/>
    <property type="project" value="InterPro"/>
</dbReference>
<protein>
    <submittedName>
        <fullName evidence="2">GNAT superfamily N-acetyltransferase</fullName>
    </submittedName>
</protein>
<dbReference type="Proteomes" id="UP001183629">
    <property type="component" value="Unassembled WGS sequence"/>
</dbReference>
<organism evidence="2 3">
    <name type="scientific">Catenuloplanes niger</name>
    <dbReference type="NCBI Taxonomy" id="587534"/>
    <lineage>
        <taxon>Bacteria</taxon>
        <taxon>Bacillati</taxon>
        <taxon>Actinomycetota</taxon>
        <taxon>Actinomycetes</taxon>
        <taxon>Micromonosporales</taxon>
        <taxon>Micromonosporaceae</taxon>
        <taxon>Catenuloplanes</taxon>
    </lineage>
</organism>
<keyword evidence="3" id="KW-1185">Reference proteome</keyword>
<reference evidence="2 3" key="1">
    <citation type="submission" date="2023-07" db="EMBL/GenBank/DDBJ databases">
        <title>Sequencing the genomes of 1000 actinobacteria strains.</title>
        <authorList>
            <person name="Klenk H.-P."/>
        </authorList>
    </citation>
    <scope>NUCLEOTIDE SEQUENCE [LARGE SCALE GENOMIC DNA]</scope>
    <source>
        <strain evidence="2 3">DSM 44711</strain>
    </source>
</reference>
<dbReference type="Gene3D" id="3.40.630.30">
    <property type="match status" value="1"/>
</dbReference>
<sequence length="266" mass="27983">MDPMAAGEAVEGAFLAAIAENAPVALRETLGLGVTRVDGVTVLTVRAGIPMFNRAVGFGAPVTAGLLDRILDVYRAAGVPAAVLKLPPPLLPADWAELCAARGLVPLPDSVKVTRSTAVPPPIRTALRVGPLPAAEERDWIDLVMSALDPVPHLAELMPGPGRDPRGSRFAAWDGDEMVAAAQLFTHGPAGVLKSGVTRASHRGCGAQSALIAARVTAARAAGCEWVVSETSVPEPGERHTSLRNLERLGFARAYDYRSVRWENRA</sequence>
<dbReference type="InterPro" id="IPR016181">
    <property type="entry name" value="Acyl_CoA_acyltransferase"/>
</dbReference>
<dbReference type="InterPro" id="IPR000182">
    <property type="entry name" value="GNAT_dom"/>
</dbReference>
<dbReference type="PROSITE" id="PS51186">
    <property type="entry name" value="GNAT"/>
    <property type="match status" value="1"/>
</dbReference>
<proteinExistence type="predicted"/>
<gene>
    <name evidence="2" type="ORF">J2S44_000706</name>
</gene>
<accession>A0AAE4CPB5</accession>
<evidence type="ECO:0000313" key="2">
    <source>
        <dbReference type="EMBL" id="MDR7320456.1"/>
    </source>
</evidence>
<dbReference type="EMBL" id="JAVDYC010000001">
    <property type="protein sequence ID" value="MDR7320456.1"/>
    <property type="molecule type" value="Genomic_DNA"/>
</dbReference>
<name>A0AAE4CPB5_9ACTN</name>
<dbReference type="RefSeq" id="WP_310408962.1">
    <property type="nucleotide sequence ID" value="NZ_JAVDYC010000001.1"/>
</dbReference>